<dbReference type="SUPFAM" id="SSF55816">
    <property type="entry name" value="5'-nucleotidase (syn. UDP-sugar hydrolase), C-terminal domain"/>
    <property type="match status" value="1"/>
</dbReference>
<keyword evidence="3" id="KW-1185">Reference proteome</keyword>
<evidence type="ECO:0000313" key="2">
    <source>
        <dbReference type="EMBL" id="GAY72142.1"/>
    </source>
</evidence>
<dbReference type="Proteomes" id="UP000286974">
    <property type="component" value="Unassembled WGS sequence"/>
</dbReference>
<comment type="caution">
    <text evidence="2">The sequence shown here is derived from an EMBL/GenBank/DDBJ whole genome shotgun (WGS) entry which is preliminary data.</text>
</comment>
<dbReference type="Gene3D" id="3.90.780.10">
    <property type="entry name" value="5'-Nucleotidase, C-terminal domain"/>
    <property type="match status" value="1"/>
</dbReference>
<proteinExistence type="predicted"/>
<dbReference type="GO" id="GO:0008663">
    <property type="term" value="F:2',3'-cyclic-nucleotide 2'-phosphodiesterase activity"/>
    <property type="evidence" value="ECO:0007669"/>
    <property type="project" value="UniProtKB-EC"/>
</dbReference>
<gene>
    <name evidence="2" type="ORF">NBRC111893_288</name>
</gene>
<protein>
    <submittedName>
        <fullName evidence="2">2',3'-cyclic-nucleotide 2'-phosphodiesterase</fullName>
        <ecNumber evidence="2">3.1.4.16</ecNumber>
    </submittedName>
</protein>
<sequence length="126" mass="14644">MEVSAEYFTLKAGKVVIDEKFIFPKHRYYNYDMYEGIDYTLDISEPLGKRVTQLSYHGEPVEPDQKLKVVLNRYRATGGGHYPMFSKDKIIKADDTIISQIFLEYLQQHPVIKATNNHNFQVIPGK</sequence>
<dbReference type="EC" id="3.1.4.16" evidence="2"/>
<dbReference type="PANTHER" id="PTHR11575:SF6">
    <property type="entry name" value="2',3'-CYCLIC-NUCLEOTIDE 2'-PHOSPHODIESTERASE_3'-NUCLEOTIDASE"/>
    <property type="match status" value="1"/>
</dbReference>
<evidence type="ECO:0000313" key="3">
    <source>
        <dbReference type="Proteomes" id="UP000286974"/>
    </source>
</evidence>
<dbReference type="RefSeq" id="WP_369689681.1">
    <property type="nucleotide sequence ID" value="NZ_BEXA01000001.1"/>
</dbReference>
<dbReference type="Pfam" id="PF02872">
    <property type="entry name" value="5_nucleotid_C"/>
    <property type="match status" value="1"/>
</dbReference>
<organism evidence="2 3">
    <name type="scientific">Lentilactobacillus kosonis</name>
    <dbReference type="NCBI Taxonomy" id="2810561"/>
    <lineage>
        <taxon>Bacteria</taxon>
        <taxon>Bacillati</taxon>
        <taxon>Bacillota</taxon>
        <taxon>Bacilli</taxon>
        <taxon>Lactobacillales</taxon>
        <taxon>Lactobacillaceae</taxon>
        <taxon>Lentilactobacillus</taxon>
    </lineage>
</organism>
<dbReference type="EMBL" id="BEXA01000001">
    <property type="protein sequence ID" value="GAY72142.1"/>
    <property type="molecule type" value="Genomic_DNA"/>
</dbReference>
<dbReference type="AlphaFoldDB" id="A0A401FIF8"/>
<dbReference type="InterPro" id="IPR036907">
    <property type="entry name" value="5'-Nucleotdase_C_sf"/>
</dbReference>
<dbReference type="PANTHER" id="PTHR11575">
    <property type="entry name" value="5'-NUCLEOTIDASE-RELATED"/>
    <property type="match status" value="1"/>
</dbReference>
<feature type="domain" description="5'-Nucleotidase C-terminal" evidence="1">
    <location>
        <begin position="30"/>
        <end position="86"/>
    </location>
</feature>
<dbReference type="GO" id="GO:0030288">
    <property type="term" value="C:outer membrane-bounded periplasmic space"/>
    <property type="evidence" value="ECO:0007669"/>
    <property type="project" value="TreeGrafter"/>
</dbReference>
<reference evidence="2 3" key="1">
    <citation type="submission" date="2017-11" db="EMBL/GenBank/DDBJ databases">
        <title>Draft Genome Sequence of Lactobacillus curieae NBRC 111893 isolated from Koso, a Japanese sugar-Vegetable Fermented Beverage.</title>
        <authorList>
            <person name="Chiou T.Y."/>
            <person name="Oshima K."/>
            <person name="Suda W."/>
            <person name="Hattori M."/>
            <person name="Takahashi T."/>
        </authorList>
    </citation>
    <scope>NUCLEOTIDE SEQUENCE [LARGE SCALE GENOMIC DNA]</scope>
    <source>
        <strain evidence="2 3">NBRC111893</strain>
    </source>
</reference>
<dbReference type="InterPro" id="IPR006179">
    <property type="entry name" value="5_nucleotidase/apyrase"/>
</dbReference>
<evidence type="ECO:0000259" key="1">
    <source>
        <dbReference type="Pfam" id="PF02872"/>
    </source>
</evidence>
<accession>A0A401FIF8</accession>
<keyword evidence="2" id="KW-0378">Hydrolase</keyword>
<dbReference type="InterPro" id="IPR008334">
    <property type="entry name" value="5'-Nucleotdase_C"/>
</dbReference>
<name>A0A401FIF8_9LACO</name>
<dbReference type="GO" id="GO:0009166">
    <property type="term" value="P:nucleotide catabolic process"/>
    <property type="evidence" value="ECO:0007669"/>
    <property type="project" value="InterPro"/>
</dbReference>